<reference evidence="1 2" key="1">
    <citation type="journal article" date="2014" name="PLoS Genet.">
        <title>Phylogenetically driven sequencing of extremely halophilic archaea reveals strategies for static and dynamic osmo-response.</title>
        <authorList>
            <person name="Becker E.A."/>
            <person name="Seitzer P.M."/>
            <person name="Tritt A."/>
            <person name="Larsen D."/>
            <person name="Krusor M."/>
            <person name="Yao A.I."/>
            <person name="Wu D."/>
            <person name="Madern D."/>
            <person name="Eisen J.A."/>
            <person name="Darling A.E."/>
            <person name="Facciotti M.T."/>
        </authorList>
    </citation>
    <scope>NUCLEOTIDE SEQUENCE [LARGE SCALE GENOMIC DNA]</scope>
    <source>
        <strain evidence="1 2">DSM 1307</strain>
    </source>
</reference>
<evidence type="ECO:0000313" key="2">
    <source>
        <dbReference type="Proteomes" id="UP000011568"/>
    </source>
</evidence>
<sequence>MVMISGSTCPECGGHVQTQDGLGYVCTDCGTEFDVADLFVH</sequence>
<name>M0MTI7_HALMO</name>
<dbReference type="eggNOG" id="arCOG09091">
    <property type="taxonomic scope" value="Archaea"/>
</dbReference>
<dbReference type="Gene3D" id="2.20.25.10">
    <property type="match status" value="1"/>
</dbReference>
<comment type="caution">
    <text evidence="1">The sequence shown here is derived from an EMBL/GenBank/DDBJ whole genome shotgun (WGS) entry which is preliminary data.</text>
</comment>
<gene>
    <name evidence="1" type="ORF">C448_02396</name>
</gene>
<evidence type="ECO:0000313" key="1">
    <source>
        <dbReference type="EMBL" id="EMA48941.1"/>
    </source>
</evidence>
<dbReference type="PATRIC" id="fig|931277.6.peg.468"/>
<dbReference type="Proteomes" id="UP000011568">
    <property type="component" value="Unassembled WGS sequence"/>
</dbReference>
<organism evidence="1 2">
    <name type="scientific">Halococcus morrhuae DSM 1307</name>
    <dbReference type="NCBI Taxonomy" id="931277"/>
    <lineage>
        <taxon>Archaea</taxon>
        <taxon>Methanobacteriati</taxon>
        <taxon>Methanobacteriota</taxon>
        <taxon>Stenosarchaea group</taxon>
        <taxon>Halobacteria</taxon>
        <taxon>Halobacteriales</taxon>
        <taxon>Halococcaceae</taxon>
        <taxon>Halococcus</taxon>
    </lineage>
</organism>
<dbReference type="SUPFAM" id="SSF57783">
    <property type="entry name" value="Zinc beta-ribbon"/>
    <property type="match status" value="1"/>
</dbReference>
<keyword evidence="2" id="KW-1185">Reference proteome</keyword>
<protein>
    <submittedName>
        <fullName evidence="1">Uncharacterized protein</fullName>
    </submittedName>
</protein>
<dbReference type="AlphaFoldDB" id="M0MTI7"/>
<dbReference type="EMBL" id="AOMC01000043">
    <property type="protein sequence ID" value="EMA48941.1"/>
    <property type="molecule type" value="Genomic_DNA"/>
</dbReference>
<proteinExistence type="predicted"/>
<accession>M0MTI7</accession>